<accession>A0A1G7AR24</accession>
<dbReference type="EMBL" id="FNAL01000034">
    <property type="protein sequence ID" value="SDE16987.1"/>
    <property type="molecule type" value="Genomic_DNA"/>
</dbReference>
<protein>
    <submittedName>
        <fullName evidence="4">Plasmid stability protein</fullName>
    </submittedName>
</protein>
<dbReference type="Gene3D" id="1.10.1220.10">
    <property type="entry name" value="Met repressor-like"/>
    <property type="match status" value="1"/>
</dbReference>
<feature type="domain" description="Arc-like DNA binding" evidence="1">
    <location>
        <begin position="6"/>
        <end position="47"/>
    </location>
</feature>
<organism evidence="4 5">
    <name type="scientific">Psychrobacter pacificensis</name>
    <dbReference type="NCBI Taxonomy" id="112002"/>
    <lineage>
        <taxon>Bacteria</taxon>
        <taxon>Pseudomonadati</taxon>
        <taxon>Pseudomonadota</taxon>
        <taxon>Gammaproteobacteria</taxon>
        <taxon>Moraxellales</taxon>
        <taxon>Moraxellaceae</taxon>
        <taxon>Psychrobacter</taxon>
    </lineage>
</organism>
<evidence type="ECO:0000259" key="1">
    <source>
        <dbReference type="Pfam" id="PF03869"/>
    </source>
</evidence>
<name>A0A1G7AR24_9GAMM</name>
<reference evidence="4 5" key="2">
    <citation type="submission" date="2016-10" db="EMBL/GenBank/DDBJ databases">
        <authorList>
            <person name="de Groot N.N."/>
        </authorList>
    </citation>
    <scope>NUCLEOTIDE SEQUENCE [LARGE SCALE GENOMIC DNA]</scope>
    <source>
        <strain evidence="4 5">DSM 23406</strain>
    </source>
</reference>
<dbReference type="RefSeq" id="WP_093071367.1">
    <property type="nucleotide sequence ID" value="NZ_BSOK01000002.1"/>
</dbReference>
<dbReference type="EMBL" id="BSOK01000002">
    <property type="protein sequence ID" value="GLR27800.1"/>
    <property type="molecule type" value="Genomic_DNA"/>
</dbReference>
<dbReference type="InterPro" id="IPR005569">
    <property type="entry name" value="Arc_DNA-bd_dom"/>
</dbReference>
<evidence type="ECO:0000313" key="3">
    <source>
        <dbReference type="EMBL" id="GLR28962.1"/>
    </source>
</evidence>
<dbReference type="Proteomes" id="UP000198501">
    <property type="component" value="Unassembled WGS sequence"/>
</dbReference>
<gene>
    <name evidence="2" type="ORF">GCM10007915_00380</name>
    <name evidence="3" type="ORF">GCM10007915_12000</name>
    <name evidence="4" type="ORF">SAMN05660405_02564</name>
</gene>
<dbReference type="GO" id="GO:0003677">
    <property type="term" value="F:DNA binding"/>
    <property type="evidence" value="ECO:0007669"/>
    <property type="project" value="InterPro"/>
</dbReference>
<evidence type="ECO:0000313" key="4">
    <source>
        <dbReference type="EMBL" id="SDE16987.1"/>
    </source>
</evidence>
<sequence length="91" mass="10190">MSKNRHPDFRVRIPEDLKEKIRASAEEYNRSMGADIVARLEASFAAEESPRPIGVGVNDDFLKDAGLTREQFGAFVRKSFSDSLKDDKGSD</sequence>
<evidence type="ECO:0000313" key="2">
    <source>
        <dbReference type="EMBL" id="GLR27800.1"/>
    </source>
</evidence>
<dbReference type="Pfam" id="PF03869">
    <property type="entry name" value="Arc"/>
    <property type="match status" value="1"/>
</dbReference>
<dbReference type="EMBL" id="BSOK01000020">
    <property type="protein sequence ID" value="GLR28962.1"/>
    <property type="molecule type" value="Genomic_DNA"/>
</dbReference>
<keyword evidence="6" id="KW-1185">Reference proteome</keyword>
<proteinExistence type="predicted"/>
<dbReference type="GO" id="GO:0006355">
    <property type="term" value="P:regulation of DNA-templated transcription"/>
    <property type="evidence" value="ECO:0007669"/>
    <property type="project" value="InterPro"/>
</dbReference>
<evidence type="ECO:0000313" key="5">
    <source>
        <dbReference type="Proteomes" id="UP000198501"/>
    </source>
</evidence>
<dbReference type="AlphaFoldDB" id="A0A1G7AR24"/>
<dbReference type="InterPro" id="IPR010985">
    <property type="entry name" value="Ribbon_hlx_hlx"/>
</dbReference>
<reference evidence="2" key="1">
    <citation type="journal article" date="2014" name="Int. J. Syst. Evol. Microbiol.">
        <title>Complete genome of a new Firmicutes species belonging to the dominant human colonic microbiota ('Ruminococcus bicirculans') reveals two chromosomes and a selective capacity to utilize plant glucans.</title>
        <authorList>
            <consortium name="NISC Comparative Sequencing Program"/>
            <person name="Wegmann U."/>
            <person name="Louis P."/>
            <person name="Goesmann A."/>
            <person name="Henrissat B."/>
            <person name="Duncan S.H."/>
            <person name="Flint H.J."/>
        </authorList>
    </citation>
    <scope>NUCLEOTIDE SEQUENCE</scope>
    <source>
        <strain evidence="2">NBRC 103191</strain>
    </source>
</reference>
<dbReference type="Proteomes" id="UP001156645">
    <property type="component" value="Unassembled WGS sequence"/>
</dbReference>
<evidence type="ECO:0000313" key="6">
    <source>
        <dbReference type="Proteomes" id="UP001156645"/>
    </source>
</evidence>
<reference evidence="6" key="3">
    <citation type="journal article" date="2019" name="Int. J. Syst. Evol. Microbiol.">
        <title>The Global Catalogue of Microorganisms (GCM) 10K type strain sequencing project: providing services to taxonomists for standard genome sequencing and annotation.</title>
        <authorList>
            <consortium name="The Broad Institute Genomics Platform"/>
            <consortium name="The Broad Institute Genome Sequencing Center for Infectious Disease"/>
            <person name="Wu L."/>
            <person name="Ma J."/>
        </authorList>
    </citation>
    <scope>NUCLEOTIDE SEQUENCE [LARGE SCALE GENOMIC DNA]</scope>
    <source>
        <strain evidence="6">NBRC 103191</strain>
    </source>
</reference>
<reference evidence="2" key="4">
    <citation type="submission" date="2023-01" db="EMBL/GenBank/DDBJ databases">
        <title>Draft genome sequence of Psychrobacter pacificensis strain NBRC 103191.</title>
        <authorList>
            <person name="Sun Q."/>
            <person name="Mori K."/>
        </authorList>
    </citation>
    <scope>NUCLEOTIDE SEQUENCE</scope>
    <source>
        <strain evidence="2">NBRC 103191</strain>
    </source>
</reference>
<dbReference type="SUPFAM" id="SSF47598">
    <property type="entry name" value="Ribbon-helix-helix"/>
    <property type="match status" value="1"/>
</dbReference>
<dbReference type="InterPro" id="IPR013321">
    <property type="entry name" value="Arc_rbn_hlx_hlx"/>
</dbReference>